<comment type="similarity">
    <text evidence="1">Belongs to the CDV3 family.</text>
</comment>
<gene>
    <name evidence="3" type="ORF">PHYEVI_LOCUS6670</name>
</gene>
<reference evidence="3" key="1">
    <citation type="submission" date="2022-01" db="EMBL/GenBank/DDBJ databases">
        <authorList>
            <person name="King R."/>
        </authorList>
    </citation>
    <scope>NUCLEOTIDE SEQUENCE</scope>
</reference>
<feature type="compositionally biased region" description="Basic and acidic residues" evidence="2">
    <location>
        <begin position="208"/>
        <end position="219"/>
    </location>
</feature>
<evidence type="ECO:0000313" key="4">
    <source>
        <dbReference type="Proteomes" id="UP001153712"/>
    </source>
</evidence>
<feature type="region of interest" description="Disordered" evidence="2">
    <location>
        <begin position="158"/>
        <end position="260"/>
    </location>
</feature>
<dbReference type="Pfam" id="PF15359">
    <property type="entry name" value="CDV3"/>
    <property type="match status" value="1"/>
</dbReference>
<protein>
    <recommendedName>
        <fullName evidence="5">CDV3-like protein</fullName>
    </recommendedName>
</protein>
<sequence length="260" mass="29403">MADLDDFFAKKDRKKSKSTKKYTTTEEIAKKLEDTAKKTEKLKKERFNDGEVNANNEQKKIACHIFNVCFITWAQDEWRDFEEEKKDYSGLKIGNLTVTANSENTTNASSKENTHDQDEEEEESGQETETKAPGPWKSINVTSEAVVDVPVETVEEAVPDHANVKSGRYLPPSMRFAGQAPAQSRSTNRSKAAPDIHNEEYFPTLSKNEPRKGRSEGHFELVQSNRSTSHRQAEQNKISTNQGPKLSLGNRYNGLSNDSW</sequence>
<evidence type="ECO:0000313" key="3">
    <source>
        <dbReference type="EMBL" id="CAG9860315.1"/>
    </source>
</evidence>
<feature type="region of interest" description="Disordered" evidence="2">
    <location>
        <begin position="1"/>
        <end position="22"/>
    </location>
</feature>
<keyword evidence="4" id="KW-1185">Reference proteome</keyword>
<dbReference type="PANTHER" id="PTHR16284">
    <property type="entry name" value="PROTEIN CDV3 HOMOLOG"/>
    <property type="match status" value="1"/>
</dbReference>
<dbReference type="EMBL" id="OU900096">
    <property type="protein sequence ID" value="CAG9860315.1"/>
    <property type="molecule type" value="Genomic_DNA"/>
</dbReference>
<evidence type="ECO:0000256" key="2">
    <source>
        <dbReference type="SAM" id="MobiDB-lite"/>
    </source>
</evidence>
<dbReference type="PANTHER" id="PTHR16284:SF13">
    <property type="entry name" value="PROTEIN CDV3 HOMOLOG"/>
    <property type="match status" value="1"/>
</dbReference>
<name>A0A9N9XP38_PHYSR</name>
<evidence type="ECO:0008006" key="5">
    <source>
        <dbReference type="Google" id="ProtNLM"/>
    </source>
</evidence>
<feature type="compositionally biased region" description="Polar residues" evidence="2">
    <location>
        <begin position="96"/>
        <end position="111"/>
    </location>
</feature>
<dbReference type="InterPro" id="IPR026806">
    <property type="entry name" value="CDV3"/>
</dbReference>
<feature type="region of interest" description="Disordered" evidence="2">
    <location>
        <begin position="92"/>
        <end position="141"/>
    </location>
</feature>
<dbReference type="AlphaFoldDB" id="A0A9N9XP38"/>
<dbReference type="Proteomes" id="UP001153712">
    <property type="component" value="Chromosome 3"/>
</dbReference>
<proteinExistence type="inferred from homology"/>
<feature type="compositionally biased region" description="Basic residues" evidence="2">
    <location>
        <begin position="11"/>
        <end position="20"/>
    </location>
</feature>
<dbReference type="OrthoDB" id="6288097at2759"/>
<feature type="compositionally biased region" description="Acidic residues" evidence="2">
    <location>
        <begin position="117"/>
        <end position="126"/>
    </location>
</feature>
<organism evidence="3 4">
    <name type="scientific">Phyllotreta striolata</name>
    <name type="common">Striped flea beetle</name>
    <name type="synonym">Crioceris striolata</name>
    <dbReference type="NCBI Taxonomy" id="444603"/>
    <lineage>
        <taxon>Eukaryota</taxon>
        <taxon>Metazoa</taxon>
        <taxon>Ecdysozoa</taxon>
        <taxon>Arthropoda</taxon>
        <taxon>Hexapoda</taxon>
        <taxon>Insecta</taxon>
        <taxon>Pterygota</taxon>
        <taxon>Neoptera</taxon>
        <taxon>Endopterygota</taxon>
        <taxon>Coleoptera</taxon>
        <taxon>Polyphaga</taxon>
        <taxon>Cucujiformia</taxon>
        <taxon>Chrysomeloidea</taxon>
        <taxon>Chrysomelidae</taxon>
        <taxon>Galerucinae</taxon>
        <taxon>Alticini</taxon>
        <taxon>Phyllotreta</taxon>
    </lineage>
</organism>
<feature type="compositionally biased region" description="Polar residues" evidence="2">
    <location>
        <begin position="181"/>
        <end position="190"/>
    </location>
</feature>
<evidence type="ECO:0000256" key="1">
    <source>
        <dbReference type="ARBA" id="ARBA00006062"/>
    </source>
</evidence>
<accession>A0A9N9XP38</accession>
<feature type="compositionally biased region" description="Polar residues" evidence="2">
    <location>
        <begin position="235"/>
        <end position="244"/>
    </location>
</feature>
<dbReference type="GO" id="GO:0005737">
    <property type="term" value="C:cytoplasm"/>
    <property type="evidence" value="ECO:0007669"/>
    <property type="project" value="TreeGrafter"/>
</dbReference>